<reference evidence="1 2" key="1">
    <citation type="submission" date="2017-07" db="EMBL/GenBank/DDBJ databases">
        <title>Genome sequence of the Sordaria macrospora wild type strain R19027.</title>
        <authorList>
            <person name="Nowrousian M."/>
            <person name="Teichert I."/>
            <person name="Kueck U."/>
        </authorList>
    </citation>
    <scope>NUCLEOTIDE SEQUENCE [LARGE SCALE GENOMIC DNA]</scope>
    <source>
        <strain evidence="1 2">R19027</strain>
        <tissue evidence="1">Mycelium</tissue>
    </source>
</reference>
<gene>
    <name evidence="1" type="ORF">SMACR_06398</name>
</gene>
<dbReference type="Proteomes" id="UP000433876">
    <property type="component" value="Unassembled WGS sequence"/>
</dbReference>
<protein>
    <submittedName>
        <fullName evidence="1">Uncharacterized protein</fullName>
    </submittedName>
</protein>
<sequence length="334" mass="38044">MSCIDTEANHNLLLSIYNASSFVLILRHFRDTNPRSTYICYDCKRELLHALVYGASDRALCHILGGVFPLHTLLRDAGLTASSNYGLDKSESRSFKPEARAYMMALGSPEKWHRVLTRGWGSFLAQYLMSRMDPRYVHSEDELLQKHGAELASLTTKLLFLCKGTYTAVDLYRGRPFGVFVQETTDLLATLQCPKGSCGALKWQELVGRKNRCDFPAGMVKSMDGEDAVAWANSAMFTVRSLLDPAFWERIDLYPGLVPHLEKDFDPRVVMPSAAKKYAWRPQRLVHLLIKDAAEAFDAAREKSYFDALMMEGKERWQLAKDLKEDEEKEDYYA</sequence>
<proteinExistence type="predicted"/>
<dbReference type="AlphaFoldDB" id="A0A8S8ZDL6"/>
<comment type="caution">
    <text evidence="1">The sequence shown here is derived from an EMBL/GenBank/DDBJ whole genome shotgun (WGS) entry which is preliminary data.</text>
</comment>
<dbReference type="OMA" id="FDPRVVM"/>
<evidence type="ECO:0000313" key="1">
    <source>
        <dbReference type="EMBL" id="KAA8628163.1"/>
    </source>
</evidence>
<name>A0A8S8ZDL6_SORMA</name>
<dbReference type="EMBL" id="NMPR01000202">
    <property type="protein sequence ID" value="KAA8628163.1"/>
    <property type="molecule type" value="Genomic_DNA"/>
</dbReference>
<evidence type="ECO:0000313" key="2">
    <source>
        <dbReference type="Proteomes" id="UP000433876"/>
    </source>
</evidence>
<dbReference type="VEuPathDB" id="FungiDB:SMAC_06398"/>
<accession>A0A8S8ZDL6</accession>
<organism evidence="1 2">
    <name type="scientific">Sordaria macrospora</name>
    <dbReference type="NCBI Taxonomy" id="5147"/>
    <lineage>
        <taxon>Eukaryota</taxon>
        <taxon>Fungi</taxon>
        <taxon>Dikarya</taxon>
        <taxon>Ascomycota</taxon>
        <taxon>Pezizomycotina</taxon>
        <taxon>Sordariomycetes</taxon>
        <taxon>Sordariomycetidae</taxon>
        <taxon>Sordariales</taxon>
        <taxon>Sordariaceae</taxon>
        <taxon>Sordaria</taxon>
    </lineage>
</organism>